<dbReference type="Pfam" id="PF00891">
    <property type="entry name" value="Methyltransf_2"/>
    <property type="match status" value="1"/>
</dbReference>
<sequence length="186" mass="20351">MTSPVFSVRRVDIVFKNAILLQLRPCQRNKISSKRVVIVLVVCILVMCLGNVQIEVYARSAVRDIPLACIVKKEHFKSANRGRQPQAVLDLPGVIALADQFKSILTKAYNALDSGGAILIMEALYDDDKTGPIATTGIGMVMMACFDGGKQRSAHEMTQLLEKHGFVDVQVKKSGVVHSAILAKKM</sequence>
<protein>
    <submittedName>
        <fullName evidence="4">Uncharacterized protein LOC102807722</fullName>
    </submittedName>
</protein>
<evidence type="ECO:0000313" key="3">
    <source>
        <dbReference type="Proteomes" id="UP000694865"/>
    </source>
</evidence>
<dbReference type="SUPFAM" id="SSF53335">
    <property type="entry name" value="S-adenosyl-L-methionine-dependent methyltransferases"/>
    <property type="match status" value="1"/>
</dbReference>
<keyword evidence="1" id="KW-0812">Transmembrane</keyword>
<dbReference type="GeneID" id="102807722"/>
<evidence type="ECO:0000259" key="2">
    <source>
        <dbReference type="Pfam" id="PF00891"/>
    </source>
</evidence>
<dbReference type="Proteomes" id="UP000694865">
    <property type="component" value="Unplaced"/>
</dbReference>
<keyword evidence="1" id="KW-1133">Transmembrane helix</keyword>
<dbReference type="RefSeq" id="XP_006825923.1">
    <property type="nucleotide sequence ID" value="XM_006825860.1"/>
</dbReference>
<feature type="transmembrane region" description="Helical" evidence="1">
    <location>
        <begin position="36"/>
        <end position="54"/>
    </location>
</feature>
<dbReference type="InterPro" id="IPR029063">
    <property type="entry name" value="SAM-dependent_MTases_sf"/>
</dbReference>
<reference evidence="4" key="1">
    <citation type="submission" date="2025-08" db="UniProtKB">
        <authorList>
            <consortium name="RefSeq"/>
        </authorList>
    </citation>
    <scope>IDENTIFICATION</scope>
    <source>
        <tissue evidence="4">Testes</tissue>
    </source>
</reference>
<keyword evidence="3" id="KW-1185">Reference proteome</keyword>
<accession>A0ABM0N0Y2</accession>
<evidence type="ECO:0000256" key="1">
    <source>
        <dbReference type="SAM" id="Phobius"/>
    </source>
</evidence>
<dbReference type="Gene3D" id="3.40.50.150">
    <property type="entry name" value="Vaccinia Virus protein VP39"/>
    <property type="match status" value="1"/>
</dbReference>
<name>A0ABM0N0Y2_SACKO</name>
<gene>
    <name evidence="4" type="primary">LOC102807722</name>
</gene>
<feature type="domain" description="O-methyltransferase C-terminal" evidence="2">
    <location>
        <begin position="100"/>
        <end position="166"/>
    </location>
</feature>
<keyword evidence="1" id="KW-0472">Membrane</keyword>
<organism evidence="3 4">
    <name type="scientific">Saccoglossus kowalevskii</name>
    <name type="common">Acorn worm</name>
    <dbReference type="NCBI Taxonomy" id="10224"/>
    <lineage>
        <taxon>Eukaryota</taxon>
        <taxon>Metazoa</taxon>
        <taxon>Hemichordata</taxon>
        <taxon>Enteropneusta</taxon>
        <taxon>Harrimaniidae</taxon>
        <taxon>Saccoglossus</taxon>
    </lineage>
</organism>
<dbReference type="InterPro" id="IPR001077">
    <property type="entry name" value="COMT_C"/>
</dbReference>
<evidence type="ECO:0000313" key="4">
    <source>
        <dbReference type="RefSeq" id="XP_006825923.1"/>
    </source>
</evidence>
<proteinExistence type="predicted"/>